<gene>
    <name evidence="10" type="ORF">LKD81_06965</name>
</gene>
<dbReference type="PROSITE" id="PS00608">
    <property type="entry name" value="GLYCOSYL_HYDROL_F2_2"/>
    <property type="match status" value="1"/>
</dbReference>
<evidence type="ECO:0000256" key="1">
    <source>
        <dbReference type="ARBA" id="ARBA00001412"/>
    </source>
</evidence>
<dbReference type="SMART" id="SM01038">
    <property type="entry name" value="Bgal_small_N"/>
    <property type="match status" value="1"/>
</dbReference>
<accession>A0AAE3JGJ4</accession>
<evidence type="ECO:0000256" key="8">
    <source>
        <dbReference type="RuleBase" id="RU361154"/>
    </source>
</evidence>
<evidence type="ECO:0000313" key="10">
    <source>
        <dbReference type="EMBL" id="MCC2230741.1"/>
    </source>
</evidence>
<dbReference type="PRINTS" id="PR00132">
    <property type="entry name" value="GLHYDRLASE2"/>
</dbReference>
<keyword evidence="5 8" id="KW-0378">Hydrolase</keyword>
<dbReference type="GO" id="GO:0004565">
    <property type="term" value="F:beta-galactosidase activity"/>
    <property type="evidence" value="ECO:0007669"/>
    <property type="project" value="UniProtKB-EC"/>
</dbReference>
<dbReference type="GO" id="GO:0005990">
    <property type="term" value="P:lactose catabolic process"/>
    <property type="evidence" value="ECO:0007669"/>
    <property type="project" value="TreeGrafter"/>
</dbReference>
<evidence type="ECO:0000256" key="6">
    <source>
        <dbReference type="ARBA" id="ARBA00023295"/>
    </source>
</evidence>
<dbReference type="Pfam" id="PF02929">
    <property type="entry name" value="Bgal_small_N"/>
    <property type="match status" value="1"/>
</dbReference>
<feature type="domain" description="Beta galactosidase small chain/" evidence="9">
    <location>
        <begin position="755"/>
        <end position="1028"/>
    </location>
</feature>
<evidence type="ECO:0000256" key="2">
    <source>
        <dbReference type="ARBA" id="ARBA00007401"/>
    </source>
</evidence>
<dbReference type="InterPro" id="IPR011013">
    <property type="entry name" value="Gal_mutarotase_sf_dom"/>
</dbReference>
<reference evidence="10" key="1">
    <citation type="submission" date="2021-10" db="EMBL/GenBank/DDBJ databases">
        <title>Anaerobic single-cell dispensing facilitates the cultivation of human gut bacteria.</title>
        <authorList>
            <person name="Afrizal A."/>
        </authorList>
    </citation>
    <scope>NUCLEOTIDE SEQUENCE</scope>
    <source>
        <strain evidence="10">CLA-AA-H215</strain>
    </source>
</reference>
<comment type="caution">
    <text evidence="10">The sequence shown here is derived from an EMBL/GenBank/DDBJ whole genome shotgun (WGS) entry which is preliminary data.</text>
</comment>
<dbReference type="InterPro" id="IPR050347">
    <property type="entry name" value="Bact_Beta-galactosidase"/>
</dbReference>
<proteinExistence type="inferred from homology"/>
<comment type="similarity">
    <text evidence="2 8">Belongs to the glycosyl hydrolase 2 family.</text>
</comment>
<dbReference type="Pfam" id="PF02836">
    <property type="entry name" value="Glyco_hydro_2_C"/>
    <property type="match status" value="1"/>
</dbReference>
<sequence>MCMKPTLEWLSDPEIYQVGREPAHSDHRFYTSYEEMRQHPEGSLRQSLDGEWMFEYSQSPALRPLAFYHAGVNLDSFGTIQVPGHWQTQGYGCPQYTNSLYPWDGKEFLRPPHVPKEENEVGSYARDFDLDPSWEGRRVFVNFQGVETAFYVWINGSFVGYSEDSFTPSEFEVTPYLKAGRNRLCVEVYARSSASWLEDQDFWRFSGIFRSVYLYAAPEVHVRDLFVQSPLVRDYQDGELSLSFSLLEEPAAASYDLILKDPDGRPVYGTGKLALKKENYLTAQIPAVQAWSAERPALYELLIELSDADGNLTELVSQPVGFRTFEMKDGLMLLNGKRIIFRGVNRHEFHPEKGRAIGEEEMLADIRILKSYNINAVRTSHYPNQSLWYELCDRYGLYLIDEANLESHGSWSLMDGVDPSWHVPGSLPEWKDCVVDRAASMLQRDKNHPSVLIWSCGNESFGGKDILAMSDYFHANDPTRLVHYEGTSHAREFDRTTDMESRMYLKPQGIREYLESKPDKPYISCEYMHAMGNSCGGMQFYTELEDLSDQYQGGFIWDYIDQAMYKIDESGEKHLVYGGDFDDRSTDYIFCTDGIVYADRTPSPKMQEVKQLYAPVRLTVDETGVTVENRNLFLPLSEYCFRAVLTKEDQVLGEETFTLEGAPGDSVFRPHSILPPENTGEYVVTIQALTRKETFWAKAGAEVSFGQYIFQKKHTLEKSAETEMENKMHTENIHEEHAQEKSPKFRVIPGDGNIGICGDGWQAMFSLTEGGIISLVADGTEYITRAPLLSYWRALTDNDRGTQAGFTHAQWLIAGMGQRHRYDLFRKEIGDDEVSLTFTWESASQPSFLSTVTYRVDASGTLHVCCTYPGISGLPDLPVFASDWKLKKRWNHFRYYGMGPEENYSDRECGARLGVFEGNAGENVAGYLLPQETGSRMDVRWLEVLDDDGQGLRFEAEGKPFACSVLPYSEYELENALHREELPQVNYTWVRLMAAQKGVGGDDSWGAPVHEPYILDSEKARSVVFTVRPVSRK</sequence>
<dbReference type="Gene3D" id="2.60.40.10">
    <property type="entry name" value="Immunoglobulins"/>
    <property type="match status" value="2"/>
</dbReference>
<evidence type="ECO:0000256" key="7">
    <source>
        <dbReference type="ARBA" id="ARBA00032230"/>
    </source>
</evidence>
<dbReference type="InterPro" id="IPR032312">
    <property type="entry name" value="LacZ_4"/>
</dbReference>
<keyword evidence="6 8" id="KW-0326">Glycosidase</keyword>
<dbReference type="PROSITE" id="PS00719">
    <property type="entry name" value="GLYCOSYL_HYDROL_F2_1"/>
    <property type="match status" value="1"/>
</dbReference>
<dbReference type="Pfam" id="PF00703">
    <property type="entry name" value="Glyco_hydro_2"/>
    <property type="match status" value="1"/>
</dbReference>
<dbReference type="Gene3D" id="3.20.20.80">
    <property type="entry name" value="Glycosidases"/>
    <property type="match status" value="1"/>
</dbReference>
<dbReference type="EMBL" id="JAJEQR010000016">
    <property type="protein sequence ID" value="MCC2230741.1"/>
    <property type="molecule type" value="Genomic_DNA"/>
</dbReference>
<evidence type="ECO:0000256" key="4">
    <source>
        <dbReference type="ARBA" id="ARBA00013303"/>
    </source>
</evidence>
<dbReference type="InterPro" id="IPR036156">
    <property type="entry name" value="Beta-gal/glucu_dom_sf"/>
</dbReference>
<dbReference type="InterPro" id="IPR014718">
    <property type="entry name" value="GH-type_carb-bd"/>
</dbReference>
<dbReference type="InterPro" id="IPR006104">
    <property type="entry name" value="Glyco_hydro_2_N"/>
</dbReference>
<evidence type="ECO:0000259" key="9">
    <source>
        <dbReference type="SMART" id="SM01038"/>
    </source>
</evidence>
<dbReference type="PANTHER" id="PTHR46323:SF2">
    <property type="entry name" value="BETA-GALACTOSIDASE"/>
    <property type="match status" value="1"/>
</dbReference>
<dbReference type="InterPro" id="IPR006103">
    <property type="entry name" value="Glyco_hydro_2_cat"/>
</dbReference>
<name>A0AAE3JGJ4_9FIRM</name>
<dbReference type="InterPro" id="IPR006101">
    <property type="entry name" value="Glyco_hydro_2"/>
</dbReference>
<dbReference type="InterPro" id="IPR008979">
    <property type="entry name" value="Galactose-bd-like_sf"/>
</dbReference>
<evidence type="ECO:0000256" key="3">
    <source>
        <dbReference type="ARBA" id="ARBA00012756"/>
    </source>
</evidence>
<dbReference type="EC" id="3.2.1.23" evidence="3 8"/>
<dbReference type="SUPFAM" id="SSF49303">
    <property type="entry name" value="beta-Galactosidase/glucuronidase domain"/>
    <property type="match status" value="2"/>
</dbReference>
<dbReference type="InterPro" id="IPR017853">
    <property type="entry name" value="GH"/>
</dbReference>
<dbReference type="Gene3D" id="2.70.98.10">
    <property type="match status" value="1"/>
</dbReference>
<dbReference type="InterPro" id="IPR013783">
    <property type="entry name" value="Ig-like_fold"/>
</dbReference>
<evidence type="ECO:0000313" key="11">
    <source>
        <dbReference type="Proteomes" id="UP001198182"/>
    </source>
</evidence>
<dbReference type="InterPro" id="IPR004199">
    <property type="entry name" value="B-gal_small/dom_5"/>
</dbReference>
<comment type="catalytic activity">
    <reaction evidence="1 8">
        <text>Hydrolysis of terminal non-reducing beta-D-galactose residues in beta-D-galactosides.</text>
        <dbReference type="EC" id="3.2.1.23"/>
    </reaction>
</comment>
<dbReference type="Pfam" id="PF02837">
    <property type="entry name" value="Glyco_hydro_2_N"/>
    <property type="match status" value="1"/>
</dbReference>
<dbReference type="SUPFAM" id="SSF74650">
    <property type="entry name" value="Galactose mutarotase-like"/>
    <property type="match status" value="1"/>
</dbReference>
<dbReference type="PANTHER" id="PTHR46323">
    <property type="entry name" value="BETA-GALACTOSIDASE"/>
    <property type="match status" value="1"/>
</dbReference>
<dbReference type="InterPro" id="IPR006102">
    <property type="entry name" value="Ig-like_GH2"/>
</dbReference>
<dbReference type="InterPro" id="IPR023232">
    <property type="entry name" value="Glyco_hydro_2_AS"/>
</dbReference>
<dbReference type="AlphaFoldDB" id="A0AAE3JGJ4"/>
<dbReference type="Proteomes" id="UP001198182">
    <property type="component" value="Unassembled WGS sequence"/>
</dbReference>
<dbReference type="Gene3D" id="2.60.120.260">
    <property type="entry name" value="Galactose-binding domain-like"/>
    <property type="match status" value="1"/>
</dbReference>
<keyword evidence="11" id="KW-1185">Reference proteome</keyword>
<dbReference type="SUPFAM" id="SSF49785">
    <property type="entry name" value="Galactose-binding domain-like"/>
    <property type="match status" value="1"/>
</dbReference>
<dbReference type="GO" id="GO:0009341">
    <property type="term" value="C:beta-galactosidase complex"/>
    <property type="evidence" value="ECO:0007669"/>
    <property type="project" value="InterPro"/>
</dbReference>
<protein>
    <recommendedName>
        <fullName evidence="4 8">Beta-galactosidase</fullName>
        <ecNumber evidence="3 8">3.2.1.23</ecNumber>
    </recommendedName>
    <alternativeName>
        <fullName evidence="7 8">Lactase</fullName>
    </alternativeName>
</protein>
<dbReference type="Pfam" id="PF16353">
    <property type="entry name" value="LacZ_4"/>
    <property type="match status" value="1"/>
</dbReference>
<dbReference type="InterPro" id="IPR023230">
    <property type="entry name" value="Glyco_hydro_2_CS"/>
</dbReference>
<organism evidence="10 11">
    <name type="scientific">Hominifimenecus microfluidus</name>
    <dbReference type="NCBI Taxonomy" id="2885348"/>
    <lineage>
        <taxon>Bacteria</taxon>
        <taxon>Bacillati</taxon>
        <taxon>Bacillota</taxon>
        <taxon>Clostridia</taxon>
        <taxon>Lachnospirales</taxon>
        <taxon>Lachnospiraceae</taxon>
        <taxon>Hominifimenecus</taxon>
    </lineage>
</organism>
<evidence type="ECO:0000256" key="5">
    <source>
        <dbReference type="ARBA" id="ARBA00022801"/>
    </source>
</evidence>
<dbReference type="GO" id="GO:0030246">
    <property type="term" value="F:carbohydrate binding"/>
    <property type="evidence" value="ECO:0007669"/>
    <property type="project" value="InterPro"/>
</dbReference>
<dbReference type="SUPFAM" id="SSF51445">
    <property type="entry name" value="(Trans)glycosidases"/>
    <property type="match status" value="1"/>
</dbReference>